<dbReference type="PATRIC" id="fig|1126833.4.peg.2131"/>
<reference evidence="2" key="2">
    <citation type="submission" date="2015-03" db="EMBL/GenBank/DDBJ databases">
        <title>Genome sequence of Paenibacillus beijingensis strain DSM 24997T.</title>
        <authorList>
            <person name="Kwak Y."/>
            <person name="Shin J.-H."/>
        </authorList>
    </citation>
    <scope>NUCLEOTIDE SEQUENCE [LARGE SCALE GENOMIC DNA]</scope>
    <source>
        <strain evidence="2">DSM 24997</strain>
    </source>
</reference>
<dbReference type="STRING" id="1126833.VN24_09655"/>
<protein>
    <submittedName>
        <fullName evidence="1">Uncharacterized protein</fullName>
    </submittedName>
</protein>
<gene>
    <name evidence="1" type="ORF">VN24_09655</name>
</gene>
<dbReference type="RefSeq" id="WP_045670238.1">
    <property type="nucleotide sequence ID" value="NZ_CP011058.1"/>
</dbReference>
<keyword evidence="2" id="KW-1185">Reference proteome</keyword>
<proteinExistence type="predicted"/>
<reference evidence="1 2" key="1">
    <citation type="journal article" date="2015" name="J. Biotechnol.">
        <title>Complete genome sequence of Paenibacillus beijingensis 7188(T) (=DSM 24997(T)), a novel rhizobacterium from jujube garden soil.</title>
        <authorList>
            <person name="Kwak Y."/>
            <person name="Shin J.H."/>
        </authorList>
    </citation>
    <scope>NUCLEOTIDE SEQUENCE [LARGE SCALE GENOMIC DNA]</scope>
    <source>
        <strain evidence="1 2">DSM 24997</strain>
    </source>
</reference>
<dbReference type="EMBL" id="CP011058">
    <property type="protein sequence ID" value="AJY74805.1"/>
    <property type="molecule type" value="Genomic_DNA"/>
</dbReference>
<dbReference type="HOGENOM" id="CLU_2667602_0_0_9"/>
<sequence length="75" mass="9005">MKVPKKQRKATFFAMNKRNPALIVKPLSRIGIKKPNQFSKKSERLFFWTFRNHESATRMKQNRWGKIPLKENDET</sequence>
<accession>A0A0D5NI66</accession>
<dbReference type="Proteomes" id="UP000032633">
    <property type="component" value="Chromosome"/>
</dbReference>
<dbReference type="KEGG" id="pbj:VN24_09655"/>
<dbReference type="AlphaFoldDB" id="A0A0D5NI66"/>
<evidence type="ECO:0000313" key="1">
    <source>
        <dbReference type="EMBL" id="AJY74805.1"/>
    </source>
</evidence>
<organism evidence="1 2">
    <name type="scientific">Paenibacillus beijingensis</name>
    <dbReference type="NCBI Taxonomy" id="1126833"/>
    <lineage>
        <taxon>Bacteria</taxon>
        <taxon>Bacillati</taxon>
        <taxon>Bacillota</taxon>
        <taxon>Bacilli</taxon>
        <taxon>Bacillales</taxon>
        <taxon>Paenibacillaceae</taxon>
        <taxon>Paenibacillus</taxon>
    </lineage>
</organism>
<evidence type="ECO:0000313" key="2">
    <source>
        <dbReference type="Proteomes" id="UP000032633"/>
    </source>
</evidence>
<name>A0A0D5NI66_9BACL</name>